<dbReference type="InterPro" id="IPR036390">
    <property type="entry name" value="WH_DNA-bd_sf"/>
</dbReference>
<dbReference type="InterPro" id="IPR036388">
    <property type="entry name" value="WH-like_DNA-bd_sf"/>
</dbReference>
<accession>A0A087EBJ9</accession>
<dbReference type="InterPro" id="IPR005119">
    <property type="entry name" value="LysR_subst-bd"/>
</dbReference>
<dbReference type="PANTHER" id="PTHR30346">
    <property type="entry name" value="TRANSCRIPTIONAL DUAL REGULATOR HCAR-RELATED"/>
    <property type="match status" value="1"/>
</dbReference>
<evidence type="ECO:0000313" key="7">
    <source>
        <dbReference type="Proteomes" id="UP000029055"/>
    </source>
</evidence>
<dbReference type="EMBL" id="JGZR01000001">
    <property type="protein sequence ID" value="KFJ05150.1"/>
    <property type="molecule type" value="Genomic_DNA"/>
</dbReference>
<keyword evidence="7" id="KW-1185">Reference proteome</keyword>
<dbReference type="AlphaFoldDB" id="A0A087EBJ9"/>
<dbReference type="Gene3D" id="1.10.10.10">
    <property type="entry name" value="Winged helix-like DNA-binding domain superfamily/Winged helix DNA-binding domain"/>
    <property type="match status" value="1"/>
</dbReference>
<feature type="domain" description="HTH lysR-type" evidence="5">
    <location>
        <begin position="3"/>
        <end position="59"/>
    </location>
</feature>
<dbReference type="PROSITE" id="PS50931">
    <property type="entry name" value="HTH_LYSR"/>
    <property type="match status" value="1"/>
</dbReference>
<protein>
    <submittedName>
        <fullName evidence="6">Transcriptional regulator</fullName>
    </submittedName>
</protein>
<dbReference type="GO" id="GO:0032993">
    <property type="term" value="C:protein-DNA complex"/>
    <property type="evidence" value="ECO:0007669"/>
    <property type="project" value="TreeGrafter"/>
</dbReference>
<evidence type="ECO:0000256" key="3">
    <source>
        <dbReference type="ARBA" id="ARBA00023125"/>
    </source>
</evidence>
<dbReference type="OrthoDB" id="3181812at2"/>
<dbReference type="GO" id="GO:0003677">
    <property type="term" value="F:DNA binding"/>
    <property type="evidence" value="ECO:0007669"/>
    <property type="project" value="UniProtKB-KW"/>
</dbReference>
<dbReference type="SUPFAM" id="SSF53850">
    <property type="entry name" value="Periplasmic binding protein-like II"/>
    <property type="match status" value="1"/>
</dbReference>
<comment type="similarity">
    <text evidence="1">Belongs to the LysR transcriptional regulatory family.</text>
</comment>
<dbReference type="Pfam" id="PF00126">
    <property type="entry name" value="HTH_1"/>
    <property type="match status" value="1"/>
</dbReference>
<comment type="caution">
    <text evidence="6">The sequence shown here is derived from an EMBL/GenBank/DDBJ whole genome shotgun (WGS) entry which is preliminary data.</text>
</comment>
<dbReference type="RefSeq" id="WP_024464130.1">
    <property type="nucleotide sequence ID" value="NZ_CP062939.1"/>
</dbReference>
<dbReference type="Gene3D" id="3.40.190.10">
    <property type="entry name" value="Periplasmic binding protein-like II"/>
    <property type="match status" value="2"/>
</dbReference>
<dbReference type="PRINTS" id="PR00039">
    <property type="entry name" value="HTHLYSR"/>
</dbReference>
<keyword evidence="2" id="KW-0805">Transcription regulation</keyword>
<reference evidence="6 7" key="1">
    <citation type="submission" date="2014-03" db="EMBL/GenBank/DDBJ databases">
        <title>Genomics of Bifidobacteria.</title>
        <authorList>
            <person name="Ventura M."/>
            <person name="Milani C."/>
            <person name="Lugli G.A."/>
        </authorList>
    </citation>
    <scope>NUCLEOTIDE SEQUENCE [LARGE SCALE GENOMIC DNA]</scope>
    <source>
        <strain evidence="6 7">LMG 11597</strain>
    </source>
</reference>
<dbReference type="InterPro" id="IPR000847">
    <property type="entry name" value="LysR_HTH_N"/>
</dbReference>
<evidence type="ECO:0000259" key="5">
    <source>
        <dbReference type="PROSITE" id="PS50931"/>
    </source>
</evidence>
<keyword evidence="4" id="KW-0804">Transcription</keyword>
<evidence type="ECO:0000313" key="6">
    <source>
        <dbReference type="EMBL" id="KFJ05150.1"/>
    </source>
</evidence>
<evidence type="ECO:0000256" key="1">
    <source>
        <dbReference type="ARBA" id="ARBA00009437"/>
    </source>
</evidence>
<evidence type="ECO:0000256" key="4">
    <source>
        <dbReference type="ARBA" id="ARBA00023163"/>
    </source>
</evidence>
<dbReference type="SUPFAM" id="SSF46785">
    <property type="entry name" value="Winged helix' DNA-binding domain"/>
    <property type="match status" value="1"/>
</dbReference>
<gene>
    <name evidence="6" type="ORF">BISU_1266</name>
</gene>
<proteinExistence type="inferred from homology"/>
<organism evidence="6 7">
    <name type="scientific">Bifidobacterium subtile</name>
    <dbReference type="NCBI Taxonomy" id="77635"/>
    <lineage>
        <taxon>Bacteria</taxon>
        <taxon>Bacillati</taxon>
        <taxon>Actinomycetota</taxon>
        <taxon>Actinomycetes</taxon>
        <taxon>Bifidobacteriales</taxon>
        <taxon>Bifidobacteriaceae</taxon>
        <taxon>Bifidobacterium</taxon>
    </lineage>
</organism>
<sequence>MAVTLAQLRALVAVHDFEGFAAAADEMGVSQSAVSHAITTLEAELEATLVIRRPAIALTALGSELLPYARSTLSSADALVATAARAAGNLTGTVRLAAPSTVCFGLLPKLLADWQQAFPAITVSVFEGDDPELVEWLDDGAADAAILVNPNHVPAGAVTVGEDRYCAVLRDDHPLAAAESVTARDLLDDPILISGGGCGSDVTAMFRAEDQRFVPAQRVYDNAALLNFVAAGLGVTVFPSIGMGMLAANTRMVPLAPAKERKLIFSGPSNRPWSPLVQALISNVTPSSAKFHEDGDE</sequence>
<evidence type="ECO:0000256" key="2">
    <source>
        <dbReference type="ARBA" id="ARBA00023015"/>
    </source>
</evidence>
<dbReference type="CDD" id="cd05466">
    <property type="entry name" value="PBP2_LTTR_substrate"/>
    <property type="match status" value="1"/>
</dbReference>
<dbReference type="eggNOG" id="COG0583">
    <property type="taxonomic scope" value="Bacteria"/>
</dbReference>
<dbReference type="Pfam" id="PF03466">
    <property type="entry name" value="LysR_substrate"/>
    <property type="match status" value="1"/>
</dbReference>
<dbReference type="PANTHER" id="PTHR30346:SF0">
    <property type="entry name" value="HCA OPERON TRANSCRIPTIONAL ACTIVATOR HCAR"/>
    <property type="match status" value="1"/>
</dbReference>
<dbReference type="Proteomes" id="UP000029055">
    <property type="component" value="Unassembled WGS sequence"/>
</dbReference>
<dbReference type="GO" id="GO:0003700">
    <property type="term" value="F:DNA-binding transcription factor activity"/>
    <property type="evidence" value="ECO:0007669"/>
    <property type="project" value="InterPro"/>
</dbReference>
<keyword evidence="3" id="KW-0238">DNA-binding</keyword>
<dbReference type="STRING" id="77635.BISU_1266"/>
<name>A0A087EBJ9_9BIFI</name>